<evidence type="ECO:0000313" key="1">
    <source>
        <dbReference type="EMBL" id="SKA23642.1"/>
    </source>
</evidence>
<dbReference type="EMBL" id="FUXL01000009">
    <property type="protein sequence ID" value="SKA23642.1"/>
    <property type="molecule type" value="Genomic_DNA"/>
</dbReference>
<accession>A0A1T4S650</accession>
<dbReference type="GO" id="GO:0016853">
    <property type="term" value="F:isomerase activity"/>
    <property type="evidence" value="ECO:0007669"/>
    <property type="project" value="UniProtKB-KW"/>
</dbReference>
<keyword evidence="2" id="KW-1185">Reference proteome</keyword>
<dbReference type="SUPFAM" id="SSF53697">
    <property type="entry name" value="SIS domain"/>
    <property type="match status" value="1"/>
</dbReference>
<dbReference type="STRING" id="1365950.SAMN05428963_10928"/>
<dbReference type="AlphaFoldDB" id="A0A1T4S650"/>
<dbReference type="InterPro" id="IPR046348">
    <property type="entry name" value="SIS_dom_sf"/>
</dbReference>
<evidence type="ECO:0000313" key="2">
    <source>
        <dbReference type="Proteomes" id="UP000190135"/>
    </source>
</evidence>
<sequence length="327" mass="33798">MNFTQSIDKIPACLDTAVALASRTARAIGADGWSGETIAFTGVGASLHSSEVAARQCRARGIVAYAFSLDEMAEAGLALADRVVILSASGRSTEALDLLDKLHGTRAVAVSVRADTPLGAAVEGVIETGNALESSPSAPSFVSTFVATAILADIIAGREASDWSGLGERAGKLLAEAAGRAREQAARMARCTSIDCAAPGLLYGVAGEVALLLREAARVPAAAFGTRDYLHGPLESLEAGQGLITLGGAREAQLARDMEEAGAAVWHVGSAGEALSHSVNLAASGHPDIDALMTMLPVELFIAELSALHGHADAPFRYRQKDTKRRD</sequence>
<dbReference type="GO" id="GO:0097367">
    <property type="term" value="F:carbohydrate derivative binding"/>
    <property type="evidence" value="ECO:0007669"/>
    <property type="project" value="InterPro"/>
</dbReference>
<name>A0A1T4S650_9HYPH</name>
<dbReference type="Gene3D" id="3.40.50.10490">
    <property type="entry name" value="Glucose-6-phosphate isomerase like protein, domain 1"/>
    <property type="match status" value="2"/>
</dbReference>
<organism evidence="1 2">
    <name type="scientific">Consotaella salsifontis</name>
    <dbReference type="NCBI Taxonomy" id="1365950"/>
    <lineage>
        <taxon>Bacteria</taxon>
        <taxon>Pseudomonadati</taxon>
        <taxon>Pseudomonadota</taxon>
        <taxon>Alphaproteobacteria</taxon>
        <taxon>Hyphomicrobiales</taxon>
        <taxon>Aurantimonadaceae</taxon>
        <taxon>Consotaella</taxon>
    </lineage>
</organism>
<dbReference type="RefSeq" id="WP_078708974.1">
    <property type="nucleotide sequence ID" value="NZ_FUXL01000009.1"/>
</dbReference>
<gene>
    <name evidence="1" type="ORF">SAMN05428963_10928</name>
</gene>
<dbReference type="Proteomes" id="UP000190135">
    <property type="component" value="Unassembled WGS sequence"/>
</dbReference>
<keyword evidence="1" id="KW-0413">Isomerase</keyword>
<proteinExistence type="predicted"/>
<protein>
    <submittedName>
        <fullName evidence="1">Fructoselysine-6-P-deglycase FrlB with duplicated sugar isomerase (SIS) domain</fullName>
    </submittedName>
</protein>
<reference evidence="1 2" key="1">
    <citation type="submission" date="2017-02" db="EMBL/GenBank/DDBJ databases">
        <authorList>
            <person name="Peterson S.W."/>
        </authorList>
    </citation>
    <scope>NUCLEOTIDE SEQUENCE [LARGE SCALE GENOMIC DNA]</scope>
    <source>
        <strain evidence="1 2">USBA 369</strain>
    </source>
</reference>
<dbReference type="OrthoDB" id="6622555at2"/>
<dbReference type="GO" id="GO:1901135">
    <property type="term" value="P:carbohydrate derivative metabolic process"/>
    <property type="evidence" value="ECO:0007669"/>
    <property type="project" value="InterPro"/>
</dbReference>